<evidence type="ECO:0000256" key="5">
    <source>
        <dbReference type="ARBA" id="ARBA00022801"/>
    </source>
</evidence>
<feature type="active site" description="Proton donor" evidence="11">
    <location>
        <position position="126"/>
    </location>
</feature>
<evidence type="ECO:0000256" key="4">
    <source>
        <dbReference type="ARBA" id="ARBA00022729"/>
    </source>
</evidence>
<evidence type="ECO:0000256" key="15">
    <source>
        <dbReference type="SAM" id="SignalP"/>
    </source>
</evidence>
<feature type="chain" id="PRO_5040441974" description="alpha-1,2-Mannosidase" evidence="15">
    <location>
        <begin position="21"/>
        <end position="535"/>
    </location>
</feature>
<dbReference type="GO" id="GO:0005783">
    <property type="term" value="C:endoplasmic reticulum"/>
    <property type="evidence" value="ECO:0007669"/>
    <property type="project" value="TreeGrafter"/>
</dbReference>
<dbReference type="Proteomes" id="UP000800093">
    <property type="component" value="Unassembled WGS sequence"/>
</dbReference>
<feature type="disulfide bond" evidence="13">
    <location>
        <begin position="356"/>
        <end position="385"/>
    </location>
</feature>
<evidence type="ECO:0000256" key="11">
    <source>
        <dbReference type="PIRSR" id="PIRSR601382-1"/>
    </source>
</evidence>
<keyword evidence="4 15" id="KW-0732">Signal</keyword>
<dbReference type="GO" id="GO:0004571">
    <property type="term" value="F:mannosyl-oligosaccharide 1,2-alpha-mannosidase activity"/>
    <property type="evidence" value="ECO:0007669"/>
    <property type="project" value="UniProtKB-EC"/>
</dbReference>
<keyword evidence="7" id="KW-0325">Glycoprotein</keyword>
<evidence type="ECO:0000313" key="17">
    <source>
        <dbReference type="Proteomes" id="UP000800093"/>
    </source>
</evidence>
<dbReference type="InterPro" id="IPR050749">
    <property type="entry name" value="Glycosyl_Hydrolase_47"/>
</dbReference>
<keyword evidence="8 14" id="KW-0326">Glycosidase</keyword>
<dbReference type="GO" id="GO:0005975">
    <property type="term" value="P:carbohydrate metabolic process"/>
    <property type="evidence" value="ECO:0007669"/>
    <property type="project" value="InterPro"/>
</dbReference>
<comment type="pathway">
    <text evidence="2">Protein modification; protein glycosylation.</text>
</comment>
<dbReference type="PANTHER" id="PTHR11742">
    <property type="entry name" value="MANNOSYL-OLIGOSACCHARIDE ALPHA-1,2-MANNOSIDASE-RELATED"/>
    <property type="match status" value="1"/>
</dbReference>
<keyword evidence="17" id="KW-1185">Reference proteome</keyword>
<evidence type="ECO:0000256" key="8">
    <source>
        <dbReference type="ARBA" id="ARBA00023295"/>
    </source>
</evidence>
<dbReference type="PANTHER" id="PTHR11742:SF101">
    <property type="entry name" value="MANNOSYL-OLIGOSACCHARIDE ALPHA-1,2-MANNOSIDASE 1B"/>
    <property type="match status" value="1"/>
</dbReference>
<evidence type="ECO:0000256" key="12">
    <source>
        <dbReference type="PIRSR" id="PIRSR601382-2"/>
    </source>
</evidence>
<dbReference type="InterPro" id="IPR001382">
    <property type="entry name" value="Glyco_hydro_47"/>
</dbReference>
<proteinExistence type="inferred from homology"/>
<evidence type="ECO:0000256" key="10">
    <source>
        <dbReference type="ARBA" id="ARBA00048605"/>
    </source>
</evidence>
<dbReference type="GO" id="GO:0005509">
    <property type="term" value="F:calcium ion binding"/>
    <property type="evidence" value="ECO:0007669"/>
    <property type="project" value="InterPro"/>
</dbReference>
<comment type="caution">
    <text evidence="16">The sequence shown here is derived from an EMBL/GenBank/DDBJ whole genome shotgun (WGS) entry which is preliminary data.</text>
</comment>
<protein>
    <recommendedName>
        <fullName evidence="14">alpha-1,2-Mannosidase</fullName>
        <ecNumber evidence="14">3.2.1.-</ecNumber>
    </recommendedName>
</protein>
<name>A0A9P4K329_9PLEO</name>
<accession>A0A9P4K329</accession>
<reference evidence="17" key="1">
    <citation type="journal article" date="2020" name="Stud. Mycol.">
        <title>101 Dothideomycetes genomes: A test case for predicting lifestyles and emergence of pathogens.</title>
        <authorList>
            <person name="Haridas S."/>
            <person name="Albert R."/>
            <person name="Binder M."/>
            <person name="Bloem J."/>
            <person name="LaButti K."/>
            <person name="Salamov A."/>
            <person name="Andreopoulos B."/>
            <person name="Baker S."/>
            <person name="Barry K."/>
            <person name="Bills G."/>
            <person name="Bluhm B."/>
            <person name="Cannon C."/>
            <person name="Castanera R."/>
            <person name="Culley D."/>
            <person name="Daum C."/>
            <person name="Ezra D."/>
            <person name="Gonzalez J."/>
            <person name="Henrissat B."/>
            <person name="Kuo A."/>
            <person name="Liang C."/>
            <person name="Lipzen A."/>
            <person name="Lutzoni F."/>
            <person name="Magnuson J."/>
            <person name="Mondo S."/>
            <person name="Nolan M."/>
            <person name="Ohm R."/>
            <person name="Pangilinan J."/>
            <person name="Park H.-J."/>
            <person name="Ramirez L."/>
            <person name="Alfaro M."/>
            <person name="Sun H."/>
            <person name="Tritt A."/>
            <person name="Yoshinaga Y."/>
            <person name="Zwiers L.-H."/>
            <person name="Turgeon B."/>
            <person name="Goodwin S."/>
            <person name="Spatafora J."/>
            <person name="Crous P."/>
            <person name="Grigoriev I."/>
        </authorList>
    </citation>
    <scope>NUCLEOTIDE SEQUENCE [LARGE SCALE GENOMIC DNA]</scope>
    <source>
        <strain evidence="17">CBS 304.66</strain>
    </source>
</reference>
<dbReference type="PRINTS" id="PR00747">
    <property type="entry name" value="GLYHDRLASE47"/>
</dbReference>
<organism evidence="16 17">
    <name type="scientific">Lojkania enalia</name>
    <dbReference type="NCBI Taxonomy" id="147567"/>
    <lineage>
        <taxon>Eukaryota</taxon>
        <taxon>Fungi</taxon>
        <taxon>Dikarya</taxon>
        <taxon>Ascomycota</taxon>
        <taxon>Pezizomycotina</taxon>
        <taxon>Dothideomycetes</taxon>
        <taxon>Pleosporomycetidae</taxon>
        <taxon>Pleosporales</taxon>
        <taxon>Pleosporales incertae sedis</taxon>
        <taxon>Lojkania</taxon>
    </lineage>
</organism>
<feature type="active site" evidence="11">
    <location>
        <position position="291"/>
    </location>
</feature>
<keyword evidence="12" id="KW-0106">Calcium</keyword>
<evidence type="ECO:0000256" key="14">
    <source>
        <dbReference type="RuleBase" id="RU361193"/>
    </source>
</evidence>
<comment type="catalytic activity">
    <reaction evidence="10">
        <text>N(4)-(alpha-D-Man-(1-&gt;2)-alpha-D-Man-(1-&gt;2)-alpha-D-Man-(1-&gt;3)-[alpha-D-Man-(1-&gt;2)-alpha-D-Man-(1-&gt;3)-[alpha-D-Man-(1-&gt;2)-alpha-D-Man-(1-&gt;6)]-alpha-D-Man-(1-&gt;6)]-beta-D-Man-(1-&gt;4)-beta-D-GlcNAc-(1-&gt;4)-beta-D-GlcNAc)-L-asparaginyl-[protein] (N-glucan mannose isomer 9A1,2,3B1,2,3) + 4 H2O = N(4)-(alpha-D-Man-(1-&gt;3)-[alpha-D-Man-(1-&gt;3)-[alpha-D-Man-(1-&gt;6)]-alpha-D-Man-(1-&gt;6)]-beta-D-Man-(1-&gt;4)-beta-D-GlcNAc-(1-&gt;4)-beta-D-GlcNAc)-L-asparaginyl-[protein] (N-glucan mannose isomer 5A1,2) + 4 beta-D-mannose</text>
        <dbReference type="Rhea" id="RHEA:56008"/>
        <dbReference type="Rhea" id="RHEA-COMP:14356"/>
        <dbReference type="Rhea" id="RHEA-COMP:14367"/>
        <dbReference type="ChEBI" id="CHEBI:15377"/>
        <dbReference type="ChEBI" id="CHEBI:28563"/>
        <dbReference type="ChEBI" id="CHEBI:59087"/>
        <dbReference type="ChEBI" id="CHEBI:139493"/>
        <dbReference type="EC" id="3.2.1.113"/>
    </reaction>
</comment>
<evidence type="ECO:0000256" key="7">
    <source>
        <dbReference type="ARBA" id="ARBA00023180"/>
    </source>
</evidence>
<evidence type="ECO:0000256" key="3">
    <source>
        <dbReference type="ARBA" id="ARBA00007658"/>
    </source>
</evidence>
<evidence type="ECO:0000256" key="2">
    <source>
        <dbReference type="ARBA" id="ARBA00004922"/>
    </source>
</evidence>
<keyword evidence="5 14" id="KW-0378">Hydrolase</keyword>
<evidence type="ECO:0000256" key="13">
    <source>
        <dbReference type="PIRSR" id="PIRSR601382-3"/>
    </source>
</evidence>
<dbReference type="GO" id="GO:0036503">
    <property type="term" value="P:ERAD pathway"/>
    <property type="evidence" value="ECO:0007669"/>
    <property type="project" value="UniProtKB-ARBA"/>
</dbReference>
<comment type="cofactor">
    <cofactor evidence="1 12">
        <name>Ca(2+)</name>
        <dbReference type="ChEBI" id="CHEBI:29108"/>
    </cofactor>
</comment>
<dbReference type="AlphaFoldDB" id="A0A9P4K329"/>
<evidence type="ECO:0000313" key="16">
    <source>
        <dbReference type="EMBL" id="KAF2261697.1"/>
    </source>
</evidence>
<dbReference type="InterPro" id="IPR036026">
    <property type="entry name" value="Seven-hairpin_glycosidases"/>
</dbReference>
<feature type="signal peptide" evidence="15">
    <location>
        <begin position="1"/>
        <end position="20"/>
    </location>
</feature>
<comment type="catalytic activity">
    <reaction evidence="9">
        <text>N(4)-(alpha-D-Man-(1-&gt;2)-alpha-D-Man-(1-&gt;2)-alpha-D-Man-(1-&gt;3)-[alpha-D-Man-(1-&gt;3)-[alpha-D-Man-(1-&gt;2)-alpha-D-Man-(1-&gt;6)]-alpha-D-Man-(1-&gt;6)]-beta-D-Man-(1-&gt;4)-beta-D-GlcNAc-(1-&gt;4)-beta-D-GlcNAc)-L-asparaginyl-[protein] (N-glucan mannose isomer 8A1,2,3B1,3) + 3 H2O = N(4)-(alpha-D-Man-(1-&gt;3)-[alpha-D-Man-(1-&gt;3)-[alpha-D-Man-(1-&gt;6)]-alpha-D-Man-(1-&gt;6)]-beta-D-Man-(1-&gt;4)-beta-D-GlcNAc-(1-&gt;4)-beta-D-GlcNAc)-L-asparaginyl-[protein] (N-glucan mannose isomer 5A1,2) + 3 beta-D-mannose</text>
        <dbReference type="Rhea" id="RHEA:56028"/>
        <dbReference type="Rhea" id="RHEA-COMP:14358"/>
        <dbReference type="Rhea" id="RHEA-COMP:14367"/>
        <dbReference type="ChEBI" id="CHEBI:15377"/>
        <dbReference type="ChEBI" id="CHEBI:28563"/>
        <dbReference type="ChEBI" id="CHEBI:59087"/>
        <dbReference type="ChEBI" id="CHEBI:60628"/>
        <dbReference type="EC" id="3.2.1.113"/>
    </reaction>
</comment>
<evidence type="ECO:0000256" key="1">
    <source>
        <dbReference type="ARBA" id="ARBA00001913"/>
    </source>
</evidence>
<dbReference type="GO" id="GO:0016020">
    <property type="term" value="C:membrane"/>
    <property type="evidence" value="ECO:0007669"/>
    <property type="project" value="InterPro"/>
</dbReference>
<dbReference type="InterPro" id="IPR012341">
    <property type="entry name" value="6hp_glycosidase-like_sf"/>
</dbReference>
<gene>
    <name evidence="16" type="ORF">CC78DRAFT_469662</name>
</gene>
<dbReference type="Pfam" id="PF01532">
    <property type="entry name" value="Glyco_hydro_47"/>
    <property type="match status" value="1"/>
</dbReference>
<sequence length="535" mass="59767">MVRIKSLILAALSYFSSALSLPGDTSGDLNVSKKRYDSPSIDERAQVVVDAFRMSWEGYYKYAFPHDELRPITNTARDSRNGWGASAVDALSTALVMGQKDIVNQILDHIPNIDYTTTSTDVSLFETTIRYLGGMISGYDFLTGPLDDLADKVRLAPLDCSRNPEKSLTLHTQKENVDALLAQSKNLANALSYGFETPSGIPYNLLNFANRSYIDEPNGLATVGTLILEWKRLADLSGNQTYASIVEKAESYLLRPMPASSEPWPGLLGFRINVTNGEFLDARGGWGGGTDSFYEYLIKMFVYDPEHYSEYRDRWILAADSSIAHLASHPEPRPDITFLASYDGQNIIQSSSHLACFDGGNFILGGLVLKNQTYINFGLELVNGCHETYTATATQIGPEAFRWDPSRVPPEQVEFFQKNGFYISASDYILRPETIESYYYAYRATSDPKYQDWAWDAFVAITSTTKIGSAYCGIGNVNTPDGGGFYDYMESFWFAEVLKYSYLIFAEENDWQVAKDGVNKWVFNTEAHPFKVAGS</sequence>
<feature type="binding site" evidence="12">
    <location>
        <position position="525"/>
    </location>
    <ligand>
        <name>Ca(2+)</name>
        <dbReference type="ChEBI" id="CHEBI:29108"/>
    </ligand>
</feature>
<dbReference type="SUPFAM" id="SSF48225">
    <property type="entry name" value="Seven-hairpin glycosidases"/>
    <property type="match status" value="1"/>
</dbReference>
<dbReference type="EC" id="3.2.1.-" evidence="14"/>
<evidence type="ECO:0000256" key="9">
    <source>
        <dbReference type="ARBA" id="ARBA00047669"/>
    </source>
</evidence>
<dbReference type="EMBL" id="ML986651">
    <property type="protein sequence ID" value="KAF2261697.1"/>
    <property type="molecule type" value="Genomic_DNA"/>
</dbReference>
<evidence type="ECO:0000256" key="6">
    <source>
        <dbReference type="ARBA" id="ARBA00023157"/>
    </source>
</evidence>
<dbReference type="FunFam" id="1.50.10.10:FF:000047">
    <property type="entry name" value="Mannosyl-oligosaccharide alpha-1,2-mannosidase"/>
    <property type="match status" value="1"/>
</dbReference>
<keyword evidence="12" id="KW-0479">Metal-binding</keyword>
<feature type="active site" description="Proton donor" evidence="11">
    <location>
        <position position="399"/>
    </location>
</feature>
<dbReference type="Gene3D" id="1.50.10.10">
    <property type="match status" value="1"/>
</dbReference>
<comment type="similarity">
    <text evidence="3 14">Belongs to the glycosyl hydrolase 47 family.</text>
</comment>
<feature type="active site" evidence="11">
    <location>
        <position position="433"/>
    </location>
</feature>
<keyword evidence="6 13" id="KW-1015">Disulfide bond</keyword>
<dbReference type="OrthoDB" id="8118055at2759"/>